<evidence type="ECO:0008006" key="3">
    <source>
        <dbReference type="Google" id="ProtNLM"/>
    </source>
</evidence>
<dbReference type="InterPro" id="IPR008868">
    <property type="entry name" value="TniB"/>
</dbReference>
<organism evidence="1 2">
    <name type="scientific">Paenibacillus odorifer</name>
    <dbReference type="NCBI Taxonomy" id="189426"/>
    <lineage>
        <taxon>Bacteria</taxon>
        <taxon>Bacillati</taxon>
        <taxon>Bacillota</taxon>
        <taxon>Bacilli</taxon>
        <taxon>Bacillales</taxon>
        <taxon>Paenibacillaceae</taxon>
        <taxon>Paenibacillus</taxon>
    </lineage>
</organism>
<dbReference type="InterPro" id="IPR027417">
    <property type="entry name" value="P-loop_NTPase"/>
</dbReference>
<reference evidence="1 2" key="1">
    <citation type="submission" date="2016-10" db="EMBL/GenBank/DDBJ databases">
        <title>Paenibacillus species isolates.</title>
        <authorList>
            <person name="Beno S.M."/>
        </authorList>
    </citation>
    <scope>NUCLEOTIDE SEQUENCE [LARGE SCALE GENOMIC DNA]</scope>
    <source>
        <strain evidence="1 2">FSL H7-0604</strain>
    </source>
</reference>
<gene>
    <name evidence="1" type="ORF">BJP51_11555</name>
</gene>
<dbReference type="EMBL" id="MKQP01000011">
    <property type="protein sequence ID" value="OMD33427.1"/>
    <property type="molecule type" value="Genomic_DNA"/>
</dbReference>
<protein>
    <recommendedName>
        <fullName evidence="3">AAA+ ATPase domain-containing protein</fullName>
    </recommendedName>
</protein>
<name>A0A1R0XEF3_9BACL</name>
<evidence type="ECO:0000313" key="1">
    <source>
        <dbReference type="EMBL" id="OMD33427.1"/>
    </source>
</evidence>
<dbReference type="Gene3D" id="3.40.50.300">
    <property type="entry name" value="P-loop containing nucleotide triphosphate hydrolases"/>
    <property type="match status" value="1"/>
</dbReference>
<evidence type="ECO:0000313" key="2">
    <source>
        <dbReference type="Proteomes" id="UP000187465"/>
    </source>
</evidence>
<dbReference type="SUPFAM" id="SSF52540">
    <property type="entry name" value="P-loop containing nucleoside triphosphate hydrolases"/>
    <property type="match status" value="1"/>
</dbReference>
<proteinExistence type="predicted"/>
<dbReference type="RefSeq" id="WP_036685508.1">
    <property type="nucleotide sequence ID" value="NZ_MKQN01000013.1"/>
</dbReference>
<sequence length="232" mass="27953">MSSEEVKVLARRINKLFIEHDEVKRIWNRLDSMRVYIERDEFDDEDDEEKDPRHLFITGLSGVGKPQIGKRYAKSVSRYTKKVDDEEIDIIPVLYVKLPYPFTQLDFYKKILKALGTENFRRDARINMIKDRVLLLLKKQKVQMIIFDEMNFIMRTKNFDNQTAMEMLKDLTNEHQVSIVCLGTPQIEKLHIMEDEYVRRFGRDHINRFDNCNEKFCELLKKLKRPFNRRFP</sequence>
<dbReference type="Proteomes" id="UP000187465">
    <property type="component" value="Unassembled WGS sequence"/>
</dbReference>
<comment type="caution">
    <text evidence="1">The sequence shown here is derived from an EMBL/GenBank/DDBJ whole genome shotgun (WGS) entry which is preliminary data.</text>
</comment>
<dbReference type="Pfam" id="PF05621">
    <property type="entry name" value="TniB"/>
    <property type="match status" value="1"/>
</dbReference>
<dbReference type="AlphaFoldDB" id="A0A1R0XEF3"/>
<accession>A0A1R0XEF3</accession>